<keyword evidence="3" id="KW-0496">Mitochondrion</keyword>
<dbReference type="EMBL" id="JARK01000160">
    <property type="protein sequence ID" value="EYC41664.1"/>
    <property type="molecule type" value="Genomic_DNA"/>
</dbReference>
<comment type="similarity">
    <text evidence="2">Belongs to the CIA30 family.</text>
</comment>
<feature type="domain" description="NADH:ubiquinone oxidoreductase intermediate-associated protein 30" evidence="5">
    <location>
        <begin position="190"/>
        <end position="359"/>
    </location>
</feature>
<dbReference type="Pfam" id="PF08547">
    <property type="entry name" value="CIA30"/>
    <property type="match status" value="1"/>
</dbReference>
<dbReference type="GO" id="GO:0006120">
    <property type="term" value="P:mitochondrial electron transport, NADH to ubiquinone"/>
    <property type="evidence" value="ECO:0007669"/>
    <property type="project" value="TreeGrafter"/>
</dbReference>
<reference evidence="7" key="1">
    <citation type="journal article" date="2015" name="Nat. Genet.">
        <title>The genome and transcriptome of the zoonotic hookworm Ancylostoma ceylanicum identify infection-specific gene families.</title>
        <authorList>
            <person name="Schwarz E.M."/>
            <person name="Hu Y."/>
            <person name="Antoshechkin I."/>
            <person name="Miller M.M."/>
            <person name="Sternberg P.W."/>
            <person name="Aroian R.V."/>
        </authorList>
    </citation>
    <scope>NUCLEOTIDE SEQUENCE</scope>
    <source>
        <strain evidence="7">HY135</strain>
    </source>
</reference>
<dbReference type="SUPFAM" id="SSF49785">
    <property type="entry name" value="Galactose-binding domain-like"/>
    <property type="match status" value="1"/>
</dbReference>
<gene>
    <name evidence="6" type="primary">Acey_s0560.g3465</name>
    <name evidence="6" type="synonym">Acey-nuaf-1</name>
    <name evidence="6" type="ORF">Y032_0560g3465</name>
</gene>
<sequence length="389" mass="44973">MWPERKRNLTAEPRTFTPYKETVVRLQARSGHWAGDHMLLSRCHQRLLSIGSLKNPCRLLSLTPPYHDKASTSRVDALMGSKSDLKVSDVESKVGEKKKRSLFGRSDAPININFPNKRGMEGYDPELPLEEIVKDIPRIVKDQTKLLKEEISSTSMTVEKIELLEDFGSVRQDEARIEWKFDTPECLKRSTQALSRWRTGCDSDWNEGFSTVDFVPTDNKTALFKGHICTEVIKDGRLERAGWATVKLQDTKFLNRKKYLSKWRNFSHLLIKCRGDGRSYKIMLHAPLAIDMTWGDSFSYPLHTHGGPYWQYEKIPFSKFFHTVAGRIQDKQCRVHLDDVSSLGIVLMDRIDGDFQLELDYIGVYNDRSHLEEFAYETYTLPIFNTHGF</sequence>
<dbReference type="STRING" id="53326.A0A016WPC9"/>
<dbReference type="GO" id="GO:0051082">
    <property type="term" value="F:unfolded protein binding"/>
    <property type="evidence" value="ECO:0007669"/>
    <property type="project" value="TreeGrafter"/>
</dbReference>
<dbReference type="InterPro" id="IPR008979">
    <property type="entry name" value="Galactose-bd-like_sf"/>
</dbReference>
<name>A0A016WPC9_9BILA</name>
<evidence type="ECO:0000313" key="6">
    <source>
        <dbReference type="EMBL" id="EYC41664.1"/>
    </source>
</evidence>
<evidence type="ECO:0000256" key="3">
    <source>
        <dbReference type="ARBA" id="ARBA00023128"/>
    </source>
</evidence>
<dbReference type="PANTHER" id="PTHR13194">
    <property type="entry name" value="COMPLEX I INTERMEDIATE-ASSOCIATED PROTEIN 30"/>
    <property type="match status" value="1"/>
</dbReference>
<comment type="subcellular location">
    <subcellularLocation>
        <location evidence="1">Mitochondrion</location>
    </subcellularLocation>
</comment>
<keyword evidence="7" id="KW-1185">Reference proteome</keyword>
<evidence type="ECO:0000259" key="5">
    <source>
        <dbReference type="Pfam" id="PF08547"/>
    </source>
</evidence>
<keyword evidence="4" id="KW-0143">Chaperone</keyword>
<dbReference type="Proteomes" id="UP000024635">
    <property type="component" value="Unassembled WGS sequence"/>
</dbReference>
<protein>
    <recommendedName>
        <fullName evidence="5">NADH:ubiquinone oxidoreductase intermediate-associated protein 30 domain-containing protein</fullName>
    </recommendedName>
</protein>
<dbReference type="GO" id="GO:0032981">
    <property type="term" value="P:mitochondrial respiratory chain complex I assembly"/>
    <property type="evidence" value="ECO:0007669"/>
    <property type="project" value="TreeGrafter"/>
</dbReference>
<evidence type="ECO:0000256" key="1">
    <source>
        <dbReference type="ARBA" id="ARBA00004173"/>
    </source>
</evidence>
<organism evidence="6 7">
    <name type="scientific">Ancylostoma ceylanicum</name>
    <dbReference type="NCBI Taxonomy" id="53326"/>
    <lineage>
        <taxon>Eukaryota</taxon>
        <taxon>Metazoa</taxon>
        <taxon>Ecdysozoa</taxon>
        <taxon>Nematoda</taxon>
        <taxon>Chromadorea</taxon>
        <taxon>Rhabditida</taxon>
        <taxon>Rhabditina</taxon>
        <taxon>Rhabditomorpha</taxon>
        <taxon>Strongyloidea</taxon>
        <taxon>Ancylostomatidae</taxon>
        <taxon>Ancylostomatinae</taxon>
        <taxon>Ancylostoma</taxon>
    </lineage>
</organism>
<proteinExistence type="inferred from homology"/>
<dbReference type="OrthoDB" id="42561at2759"/>
<accession>A0A016WPC9</accession>
<dbReference type="InterPro" id="IPR013857">
    <property type="entry name" value="NADH-UbQ_OxRdtase-assoc_prot30"/>
</dbReference>
<evidence type="ECO:0000256" key="2">
    <source>
        <dbReference type="ARBA" id="ARBA00007884"/>
    </source>
</evidence>
<dbReference type="AlphaFoldDB" id="A0A016WPC9"/>
<comment type="caution">
    <text evidence="6">The sequence shown here is derived from an EMBL/GenBank/DDBJ whole genome shotgun (WGS) entry which is preliminary data.</text>
</comment>
<evidence type="ECO:0000313" key="7">
    <source>
        <dbReference type="Proteomes" id="UP000024635"/>
    </source>
</evidence>
<dbReference type="InterPro" id="IPR039131">
    <property type="entry name" value="NDUFAF1"/>
</dbReference>
<dbReference type="GO" id="GO:0005739">
    <property type="term" value="C:mitochondrion"/>
    <property type="evidence" value="ECO:0007669"/>
    <property type="project" value="UniProtKB-SubCell"/>
</dbReference>
<dbReference type="PANTHER" id="PTHR13194:SF18">
    <property type="entry name" value="COMPLEX I INTERMEDIATE-ASSOCIATED PROTEIN 30, MITOCHONDRIAL"/>
    <property type="match status" value="1"/>
</dbReference>
<evidence type="ECO:0000256" key="4">
    <source>
        <dbReference type="ARBA" id="ARBA00023186"/>
    </source>
</evidence>